<evidence type="ECO:0000313" key="2">
    <source>
        <dbReference type="EMBL" id="NGN97228.1"/>
    </source>
</evidence>
<dbReference type="EMBL" id="JAALDL010000003">
    <property type="protein sequence ID" value="NGN97228.1"/>
    <property type="molecule type" value="Genomic_DNA"/>
</dbReference>
<comment type="caution">
    <text evidence="2">The sequence shown here is derived from an EMBL/GenBank/DDBJ whole genome shotgun (WGS) entry which is preliminary data.</text>
</comment>
<keyword evidence="2" id="KW-0808">Transferase</keyword>
<dbReference type="PROSITE" id="PS51186">
    <property type="entry name" value="GNAT"/>
    <property type="match status" value="1"/>
</dbReference>
<accession>A0A6M1RHY5</accession>
<dbReference type="Gene3D" id="3.40.630.30">
    <property type="match status" value="1"/>
</dbReference>
<organism evidence="2 3">
    <name type="scientific">Grimontia sedimenti</name>
    <dbReference type="NCBI Taxonomy" id="2711294"/>
    <lineage>
        <taxon>Bacteria</taxon>
        <taxon>Pseudomonadati</taxon>
        <taxon>Pseudomonadota</taxon>
        <taxon>Gammaproteobacteria</taxon>
        <taxon>Vibrionales</taxon>
        <taxon>Vibrionaceae</taxon>
        <taxon>Grimontia</taxon>
    </lineage>
</organism>
<evidence type="ECO:0000259" key="1">
    <source>
        <dbReference type="PROSITE" id="PS51186"/>
    </source>
</evidence>
<evidence type="ECO:0000313" key="3">
    <source>
        <dbReference type="Proteomes" id="UP000473008"/>
    </source>
</evidence>
<dbReference type="SUPFAM" id="SSF55729">
    <property type="entry name" value="Acyl-CoA N-acyltransferases (Nat)"/>
    <property type="match status" value="1"/>
</dbReference>
<name>A0A6M1RHY5_9GAMM</name>
<dbReference type="RefSeq" id="WP_165012239.1">
    <property type="nucleotide sequence ID" value="NZ_JAALDL010000003.1"/>
</dbReference>
<protein>
    <submittedName>
        <fullName evidence="2">GNAT family N-acetyltransferase</fullName>
    </submittedName>
</protein>
<dbReference type="PANTHER" id="PTHR43792">
    <property type="entry name" value="GNAT FAMILY, PUTATIVE (AFU_ORTHOLOGUE AFUA_3G00765)-RELATED-RELATED"/>
    <property type="match status" value="1"/>
</dbReference>
<dbReference type="AlphaFoldDB" id="A0A6M1RHY5"/>
<reference evidence="2 3" key="1">
    <citation type="submission" date="2020-02" db="EMBL/GenBank/DDBJ databases">
        <title>The draft genome of Grimontia sedimenta sp. nov., isolated from benthic sediments near coral reefs south of Kuwait.</title>
        <authorList>
            <person name="Mahmoud H.M."/>
            <person name="Jose L."/>
            <person name="Eapen S."/>
        </authorList>
    </citation>
    <scope>NUCLEOTIDE SEQUENCE [LARGE SCALE GENOMIC DNA]</scope>
    <source>
        <strain evidence="2 3">S25</strain>
    </source>
</reference>
<dbReference type="GO" id="GO:0016747">
    <property type="term" value="F:acyltransferase activity, transferring groups other than amino-acyl groups"/>
    <property type="evidence" value="ECO:0007669"/>
    <property type="project" value="InterPro"/>
</dbReference>
<gene>
    <name evidence="2" type="ORF">G5S52_06020</name>
</gene>
<dbReference type="Proteomes" id="UP000473008">
    <property type="component" value="Unassembled WGS sequence"/>
</dbReference>
<dbReference type="InterPro" id="IPR051531">
    <property type="entry name" value="N-acetyltransferase"/>
</dbReference>
<dbReference type="Pfam" id="PF13302">
    <property type="entry name" value="Acetyltransf_3"/>
    <property type="match status" value="1"/>
</dbReference>
<feature type="domain" description="N-acetyltransferase" evidence="1">
    <location>
        <begin position="9"/>
        <end position="173"/>
    </location>
</feature>
<sequence>MFELFTPRLKLRDFLKEDLPDYFSMTQDEKYQRFYSPDDVSAEKAEYLVALFQEQAISIPRTHYQLAVCDKETDQFMGTVGLRLEQPGKASVGCGLSREFHHSGLAEEAMTALVAYGVESLDIQQLYAETIAENKAAIRLCQKMGMSEIERRTKDVTFAGRQWDTLVLSRQLK</sequence>
<keyword evidence="3" id="KW-1185">Reference proteome</keyword>
<dbReference type="PANTHER" id="PTHR43792:SF16">
    <property type="entry name" value="N-ACETYLTRANSFERASE DOMAIN-CONTAINING PROTEIN"/>
    <property type="match status" value="1"/>
</dbReference>
<proteinExistence type="predicted"/>
<dbReference type="InterPro" id="IPR016181">
    <property type="entry name" value="Acyl_CoA_acyltransferase"/>
</dbReference>
<dbReference type="InterPro" id="IPR000182">
    <property type="entry name" value="GNAT_dom"/>
</dbReference>